<dbReference type="GeneID" id="110982378"/>
<dbReference type="Proteomes" id="UP000694845">
    <property type="component" value="Unplaced"/>
</dbReference>
<reference evidence="3" key="1">
    <citation type="submission" date="2025-08" db="UniProtKB">
        <authorList>
            <consortium name="RefSeq"/>
        </authorList>
    </citation>
    <scope>IDENTIFICATION</scope>
</reference>
<organism evidence="2 3">
    <name type="scientific">Acanthaster planci</name>
    <name type="common">Crown-of-thorns starfish</name>
    <dbReference type="NCBI Taxonomy" id="133434"/>
    <lineage>
        <taxon>Eukaryota</taxon>
        <taxon>Metazoa</taxon>
        <taxon>Echinodermata</taxon>
        <taxon>Eleutherozoa</taxon>
        <taxon>Asterozoa</taxon>
        <taxon>Asteroidea</taxon>
        <taxon>Valvatacea</taxon>
        <taxon>Valvatida</taxon>
        <taxon>Acanthasteridae</taxon>
        <taxon>Acanthaster</taxon>
    </lineage>
</organism>
<proteinExistence type="predicted"/>
<dbReference type="AlphaFoldDB" id="A0A8B7YVC5"/>
<dbReference type="PANTHER" id="PTHR47331">
    <property type="entry name" value="PHD-TYPE DOMAIN-CONTAINING PROTEIN"/>
    <property type="match status" value="1"/>
</dbReference>
<dbReference type="SUPFAM" id="SSF56672">
    <property type="entry name" value="DNA/RNA polymerases"/>
    <property type="match status" value="1"/>
</dbReference>
<dbReference type="OMA" id="HFIVESK"/>
<feature type="region of interest" description="Disordered" evidence="1">
    <location>
        <begin position="627"/>
        <end position="647"/>
    </location>
</feature>
<keyword evidence="2" id="KW-1185">Reference proteome</keyword>
<dbReference type="OrthoDB" id="6434680at2759"/>
<dbReference type="PANTHER" id="PTHR47331:SF6">
    <property type="entry name" value="DOUBLECORTIN DOMAIN-CONTAINING PROTEIN"/>
    <property type="match status" value="1"/>
</dbReference>
<accession>A0A8B7YVC5</accession>
<gene>
    <name evidence="3" type="primary">LOC110982378</name>
</gene>
<dbReference type="InterPro" id="IPR043502">
    <property type="entry name" value="DNA/RNA_pol_sf"/>
</dbReference>
<evidence type="ECO:0000313" key="2">
    <source>
        <dbReference type="Proteomes" id="UP000694845"/>
    </source>
</evidence>
<dbReference type="RefSeq" id="XP_022096435.1">
    <property type="nucleotide sequence ID" value="XM_022240743.1"/>
</dbReference>
<evidence type="ECO:0000256" key="1">
    <source>
        <dbReference type="SAM" id="MobiDB-lite"/>
    </source>
</evidence>
<dbReference type="KEGG" id="aplc:110982378"/>
<evidence type="ECO:0000313" key="3">
    <source>
        <dbReference type="RefSeq" id="XP_022096435.1"/>
    </source>
</evidence>
<name>A0A8B7YVC5_ACAPL</name>
<protein>
    <submittedName>
        <fullName evidence="3">Uncharacterized protein LOC110982378</fullName>
    </submittedName>
</protein>
<sequence>MESQEGNIEHLPTVIEKDNIPSDRDEIPSPDLCRKFQHLSQIAGKIPDIREDVDVLLMIGRNCPEPLKAEARLRNLLRTLNRKTELMREYQAFLGKILDMKHATPVQIDEPTPANGTTWYLPHFPVRHPKKPDIRVVFDASSEFNGISLNQVLLQGPDQMDTLLGILLRFRVDKVAVMGDGEKMFHNFHVTPNHRNFLRILWFQDNNPEKAIVHHRMNVHLFGNISSPAVATFGIRRIARECESTHGKDMSEFIHRDFYVDDGLTSQPDTETAISLVLRTKDAIATVLATTLSRTAEAELQGRVAINETVFYSDSRVVLGRIANESKRFHVYVANRVHKIHAASKPCPWHHISSGQNPADLASRSVPAGRLNDTNWFRGPDFFWQSGPLPAGTTSANTEHTYDENDPEVRKQVSASATNVEGEANKLTLQGDTPHLGCACFSRFSSWPRLERAVGNLIRRIQTFKAGRDDTSETSRDEVQRVSSNLSSAQLQQAERAIFRAIQSESFSDEVRTLKKARTEPNSTISRKSPPSGLAPFLDDDGILRVGGRLKRGNFDLGVCHPIVLPKGDHVSRLLVEHLHREVRHQGRHLTTGAVSHAGLWILGLHKLVRGVINQCTTCRRLRGKPLNQIMGGLPGTDSRQHHPSPK</sequence>